<comment type="caution">
    <text evidence="1">The sequence shown here is derived from an EMBL/GenBank/DDBJ whole genome shotgun (WGS) entry which is preliminary data.</text>
</comment>
<keyword evidence="2" id="KW-1185">Reference proteome</keyword>
<accession>A0A1A7R3N6</accession>
<gene>
    <name evidence="1" type="ORF">LX77_01715</name>
</gene>
<dbReference type="STRING" id="49280.A9996_10040"/>
<evidence type="ECO:0000313" key="1">
    <source>
        <dbReference type="EMBL" id="RAJ24719.1"/>
    </source>
</evidence>
<name>A0A1A7R3N6_9FLAO</name>
<sequence>MNLRLIYLVLCPVLIFLQNEKPSIALDHISYHISVHVSSFNLTKAVPSADALYTNLETENECLESVMLTADMFYKQEDHDEAIQLKSNKNLIHNSQ</sequence>
<evidence type="ECO:0000313" key="2">
    <source>
        <dbReference type="Proteomes" id="UP000248987"/>
    </source>
</evidence>
<reference evidence="1 2" key="1">
    <citation type="submission" date="2018-06" db="EMBL/GenBank/DDBJ databases">
        <title>Genomic Encyclopedia of Archaeal and Bacterial Type Strains, Phase II (KMG-II): from individual species to whole genera.</title>
        <authorList>
            <person name="Goeker M."/>
        </authorList>
    </citation>
    <scope>NUCLEOTIDE SEQUENCE [LARGE SCALE GENOMIC DNA]</scope>
    <source>
        <strain evidence="1 2">DSM 12408</strain>
    </source>
</reference>
<dbReference type="Proteomes" id="UP000248987">
    <property type="component" value="Unassembled WGS sequence"/>
</dbReference>
<dbReference type="EMBL" id="QLLQ01000005">
    <property type="protein sequence ID" value="RAJ24719.1"/>
    <property type="molecule type" value="Genomic_DNA"/>
</dbReference>
<organism evidence="1 2">
    <name type="scientific">Gelidibacter algens</name>
    <dbReference type="NCBI Taxonomy" id="49280"/>
    <lineage>
        <taxon>Bacteria</taxon>
        <taxon>Pseudomonadati</taxon>
        <taxon>Bacteroidota</taxon>
        <taxon>Flavobacteriia</taxon>
        <taxon>Flavobacteriales</taxon>
        <taxon>Flavobacteriaceae</taxon>
        <taxon>Gelidibacter</taxon>
    </lineage>
</organism>
<protein>
    <submittedName>
        <fullName evidence="1">Uncharacterized protein</fullName>
    </submittedName>
</protein>
<proteinExistence type="predicted"/>
<dbReference type="AlphaFoldDB" id="A0A1A7R3N6"/>